<dbReference type="InterPro" id="IPR018700">
    <property type="entry name" value="DUF2204"/>
</dbReference>
<dbReference type="AlphaFoldDB" id="A0A5B8W1Z7"/>
<dbReference type="InterPro" id="IPR043519">
    <property type="entry name" value="NT_sf"/>
</dbReference>
<dbReference type="SUPFAM" id="SSF81301">
    <property type="entry name" value="Nucleotidyltransferase"/>
    <property type="match status" value="1"/>
</dbReference>
<dbReference type="OrthoDB" id="121150at2"/>
<dbReference type="Gene3D" id="3.30.460.40">
    <property type="match status" value="1"/>
</dbReference>
<dbReference type="Pfam" id="PF09970">
    <property type="entry name" value="DUF2204"/>
    <property type="match status" value="1"/>
</dbReference>
<accession>A0A5B8W1Z7</accession>
<reference evidence="1 2" key="1">
    <citation type="journal article" date="2013" name="J. Microbiol.">
        <title>Mucilaginibacter ginsenosidivorax sp. nov., with ginsenoside converting activity isolated from sediment.</title>
        <authorList>
            <person name="Kim J.K."/>
            <person name="Choi T.E."/>
            <person name="Liu Q.M."/>
            <person name="Park H.Y."/>
            <person name="Yi T.H."/>
            <person name="Yoon M.H."/>
            <person name="Kim S.C."/>
            <person name="Im W.T."/>
        </authorList>
    </citation>
    <scope>NUCLEOTIDE SEQUENCE [LARGE SCALE GENOMIC DNA]</scope>
    <source>
        <strain evidence="1 2">KHI28</strain>
    </source>
</reference>
<evidence type="ECO:0000313" key="1">
    <source>
        <dbReference type="EMBL" id="QEC77753.1"/>
    </source>
</evidence>
<dbReference type="KEGG" id="mgk:FSB76_18060"/>
<proteinExistence type="predicted"/>
<dbReference type="RefSeq" id="WP_147055732.1">
    <property type="nucleotide sequence ID" value="NZ_CP042437.1"/>
</dbReference>
<dbReference type="Proteomes" id="UP000321362">
    <property type="component" value="Chromosome"/>
</dbReference>
<name>A0A5B8W1Z7_9SPHI</name>
<protein>
    <recommendedName>
        <fullName evidence="3">Nucleotidyltransferase family protein</fullName>
    </recommendedName>
</protein>
<evidence type="ECO:0008006" key="3">
    <source>
        <dbReference type="Google" id="ProtNLM"/>
    </source>
</evidence>
<gene>
    <name evidence="1" type="ORF">FSB76_18060</name>
</gene>
<keyword evidence="2" id="KW-1185">Reference proteome</keyword>
<organism evidence="1 2">
    <name type="scientific">Mucilaginibacter ginsenosidivorax</name>
    <dbReference type="NCBI Taxonomy" id="862126"/>
    <lineage>
        <taxon>Bacteria</taxon>
        <taxon>Pseudomonadati</taxon>
        <taxon>Bacteroidota</taxon>
        <taxon>Sphingobacteriia</taxon>
        <taxon>Sphingobacteriales</taxon>
        <taxon>Sphingobacteriaceae</taxon>
        <taxon>Mucilaginibacter</taxon>
    </lineage>
</organism>
<sequence>MDVFDEEIVNFWKALQNHHVQYILIGGYAINFYGYLRFTGDLDIWLNDNLENRRALRKTFIACNMGDYPIIETMQFVPGWTEFHLNNSLRLDILTEMKGLEQYTFEECLQMASIADIENVKIPFLHINQLIINKKQVNGPKDQSDVLALEQI</sequence>
<evidence type="ECO:0000313" key="2">
    <source>
        <dbReference type="Proteomes" id="UP000321362"/>
    </source>
</evidence>
<dbReference type="EMBL" id="CP042437">
    <property type="protein sequence ID" value="QEC77753.1"/>
    <property type="molecule type" value="Genomic_DNA"/>
</dbReference>